<dbReference type="PANTHER" id="PTHR11266">
    <property type="entry name" value="PEROXISOMAL MEMBRANE PROTEIN 2, PXMP2 MPV17"/>
    <property type="match status" value="1"/>
</dbReference>
<keyword evidence="3 6" id="KW-0812">Transmembrane</keyword>
<evidence type="ECO:0000313" key="8">
    <source>
        <dbReference type="Proteomes" id="UP000789595"/>
    </source>
</evidence>
<dbReference type="AlphaFoldDB" id="A0A8J2SAG0"/>
<proteinExistence type="inferred from homology"/>
<organism evidence="7 8">
    <name type="scientific">Pelagomonas calceolata</name>
    <dbReference type="NCBI Taxonomy" id="35677"/>
    <lineage>
        <taxon>Eukaryota</taxon>
        <taxon>Sar</taxon>
        <taxon>Stramenopiles</taxon>
        <taxon>Ochrophyta</taxon>
        <taxon>Pelagophyceae</taxon>
        <taxon>Pelagomonadales</taxon>
        <taxon>Pelagomonadaceae</taxon>
        <taxon>Pelagomonas</taxon>
    </lineage>
</organism>
<comment type="subcellular location">
    <subcellularLocation>
        <location evidence="1">Membrane</location>
        <topology evidence="1">Multi-pass membrane protein</topology>
    </subcellularLocation>
</comment>
<name>A0A8J2SAG0_9STRA</name>
<dbReference type="InterPro" id="IPR007248">
    <property type="entry name" value="Mpv17_PMP22"/>
</dbReference>
<sequence>MKLIAALLLTAVHAKLAPVHLAKKSGVKAVQAIDLGGGKKASGGYGQWAKDNAAANGIIIGAFKTAAADLMAQVSDSESDFDLKRNLLFFAFGGAYLGAFQYWYQVNIFKRIFTATERFTSQSLEKKLKDTEGLIQLAMQIALNLTILSCVYLPTFYLFKAVFFGDCGLASCFGESWGTYTDNFENDLAPLLKCWGPADLLCFSVPLYLRIPIRHVVSFCWTIYFSIVQSKK</sequence>
<feature type="transmembrane region" description="Helical" evidence="6">
    <location>
        <begin position="134"/>
        <end position="159"/>
    </location>
</feature>
<evidence type="ECO:0000256" key="5">
    <source>
        <dbReference type="ARBA" id="ARBA00023136"/>
    </source>
</evidence>
<dbReference type="GO" id="GO:0005737">
    <property type="term" value="C:cytoplasm"/>
    <property type="evidence" value="ECO:0007669"/>
    <property type="project" value="TreeGrafter"/>
</dbReference>
<evidence type="ECO:0000313" key="7">
    <source>
        <dbReference type="EMBL" id="CAH0363794.1"/>
    </source>
</evidence>
<evidence type="ECO:0000256" key="4">
    <source>
        <dbReference type="ARBA" id="ARBA00022989"/>
    </source>
</evidence>
<dbReference type="GO" id="GO:0016020">
    <property type="term" value="C:membrane"/>
    <property type="evidence" value="ECO:0007669"/>
    <property type="project" value="UniProtKB-SubCell"/>
</dbReference>
<keyword evidence="8" id="KW-1185">Reference proteome</keyword>
<evidence type="ECO:0000256" key="1">
    <source>
        <dbReference type="ARBA" id="ARBA00004141"/>
    </source>
</evidence>
<dbReference type="PANTHER" id="PTHR11266:SF21">
    <property type="entry name" value="ACT DOMAIN-CONTAINING PROTEIN"/>
    <property type="match status" value="1"/>
</dbReference>
<comment type="caution">
    <text evidence="7">The sequence shown here is derived from an EMBL/GenBank/DDBJ whole genome shotgun (WGS) entry which is preliminary data.</text>
</comment>
<feature type="transmembrane region" description="Helical" evidence="6">
    <location>
        <begin position="87"/>
        <end position="104"/>
    </location>
</feature>
<protein>
    <submittedName>
        <fullName evidence="7">Uncharacterized protein</fullName>
    </submittedName>
</protein>
<feature type="transmembrane region" description="Helical" evidence="6">
    <location>
        <begin position="207"/>
        <end position="227"/>
    </location>
</feature>
<dbReference type="Proteomes" id="UP000789595">
    <property type="component" value="Unassembled WGS sequence"/>
</dbReference>
<evidence type="ECO:0000256" key="2">
    <source>
        <dbReference type="ARBA" id="ARBA00006824"/>
    </source>
</evidence>
<keyword evidence="4 6" id="KW-1133">Transmembrane helix</keyword>
<evidence type="ECO:0000256" key="6">
    <source>
        <dbReference type="RuleBase" id="RU363053"/>
    </source>
</evidence>
<reference evidence="7" key="1">
    <citation type="submission" date="2021-11" db="EMBL/GenBank/DDBJ databases">
        <authorList>
            <consortium name="Genoscope - CEA"/>
            <person name="William W."/>
        </authorList>
    </citation>
    <scope>NUCLEOTIDE SEQUENCE</scope>
</reference>
<dbReference type="EMBL" id="CAKKNE010000001">
    <property type="protein sequence ID" value="CAH0363794.1"/>
    <property type="molecule type" value="Genomic_DNA"/>
</dbReference>
<comment type="similarity">
    <text evidence="2 6">Belongs to the peroxisomal membrane protein PXMP2/4 family.</text>
</comment>
<accession>A0A8J2SAG0</accession>
<keyword evidence="5 6" id="KW-0472">Membrane</keyword>
<gene>
    <name evidence="7" type="ORF">PECAL_1P01290</name>
</gene>
<evidence type="ECO:0000256" key="3">
    <source>
        <dbReference type="ARBA" id="ARBA00022692"/>
    </source>
</evidence>
<dbReference type="OrthoDB" id="39782at2759"/>